<dbReference type="Pfam" id="PF13768">
    <property type="entry name" value="VWA_3"/>
    <property type="match status" value="1"/>
</dbReference>
<feature type="transmembrane region" description="Helical" evidence="1">
    <location>
        <begin position="7"/>
        <end position="27"/>
    </location>
</feature>
<gene>
    <name evidence="3" type="ORF">OKA104_LOCUS33320</name>
</gene>
<keyword evidence="1" id="KW-0812">Transmembrane</keyword>
<evidence type="ECO:0000313" key="3">
    <source>
        <dbReference type="EMBL" id="CAF4059966.1"/>
    </source>
</evidence>
<evidence type="ECO:0000256" key="1">
    <source>
        <dbReference type="SAM" id="Phobius"/>
    </source>
</evidence>
<dbReference type="InterPro" id="IPR004345">
    <property type="entry name" value="TB2_DP1_HVA22"/>
</dbReference>
<organism evidence="3 4">
    <name type="scientific">Adineta steineri</name>
    <dbReference type="NCBI Taxonomy" id="433720"/>
    <lineage>
        <taxon>Eukaryota</taxon>
        <taxon>Metazoa</taxon>
        <taxon>Spiralia</taxon>
        <taxon>Gnathifera</taxon>
        <taxon>Rotifera</taxon>
        <taxon>Eurotatoria</taxon>
        <taxon>Bdelloidea</taxon>
        <taxon>Adinetida</taxon>
        <taxon>Adinetidae</taxon>
        <taxon>Adineta</taxon>
    </lineage>
</organism>
<reference evidence="3" key="1">
    <citation type="submission" date="2021-02" db="EMBL/GenBank/DDBJ databases">
        <authorList>
            <person name="Nowell W R."/>
        </authorList>
    </citation>
    <scope>NUCLEOTIDE SEQUENCE</scope>
</reference>
<keyword evidence="1" id="KW-0472">Membrane</keyword>
<dbReference type="Gene3D" id="3.40.50.410">
    <property type="entry name" value="von Willebrand factor, type A domain"/>
    <property type="match status" value="1"/>
</dbReference>
<sequence>MYEMPKWLVYWIVYASFGTIEHWRYVFTRSLPFYWLVKCMFLIWLMFSEQTSWIYRQLMRCLMFTIGRLKTKRISFIINPPDENVELQIKNVGNTKDNIRRRCDSQGVVNLHSLEDGNYEIEAYSLTTVPLLLLHKFQIRIANAAVDVEAVDLKVTTLHVTFKKSDKPFDAAQIQGQFTSSLGGKCNLTGRTNSAGIITIPLPEGVIASFIAEKDQIKVPKQGNVTIPSPSSTPATVPRQPKYIIIDLDSSSFSSSVNPTEKNARVVVLGDISGSMSKGNQMDILKRSFQEIFEKCRKNQWNVSLASWENKIEWCTETWIQSSQTTSVTSWIQRQQPRGSNDMRNAIEDCMKRYPDATDVYVMCDGDITPFVASVGGGIELGGGTENWSSYRNRFPKTKFHFIALGAGASIGPMESMATTGGGIFTHAT</sequence>
<comment type="caution">
    <text evidence="3">The sequence shown here is derived from an EMBL/GenBank/DDBJ whole genome shotgun (WGS) entry which is preliminary data.</text>
</comment>
<protein>
    <recommendedName>
        <fullName evidence="2">VWFA domain-containing protein</fullName>
    </recommendedName>
</protein>
<dbReference type="Pfam" id="PF03134">
    <property type="entry name" value="TB2_DP1_HVA22"/>
    <property type="match status" value="1"/>
</dbReference>
<dbReference type="Proteomes" id="UP000663881">
    <property type="component" value="Unassembled WGS sequence"/>
</dbReference>
<name>A0A819SI40_9BILA</name>
<keyword evidence="1" id="KW-1133">Transmembrane helix</keyword>
<dbReference type="InterPro" id="IPR036465">
    <property type="entry name" value="vWFA_dom_sf"/>
</dbReference>
<dbReference type="AlphaFoldDB" id="A0A819SI40"/>
<dbReference type="EMBL" id="CAJOAY010004211">
    <property type="protein sequence ID" value="CAF4059966.1"/>
    <property type="molecule type" value="Genomic_DNA"/>
</dbReference>
<dbReference type="SUPFAM" id="SSF53300">
    <property type="entry name" value="vWA-like"/>
    <property type="match status" value="1"/>
</dbReference>
<evidence type="ECO:0000313" key="4">
    <source>
        <dbReference type="Proteomes" id="UP000663881"/>
    </source>
</evidence>
<dbReference type="InterPro" id="IPR002035">
    <property type="entry name" value="VWF_A"/>
</dbReference>
<feature type="domain" description="VWFA" evidence="2">
    <location>
        <begin position="265"/>
        <end position="424"/>
    </location>
</feature>
<proteinExistence type="predicted"/>
<accession>A0A819SI40</accession>
<evidence type="ECO:0000259" key="2">
    <source>
        <dbReference type="Pfam" id="PF13768"/>
    </source>
</evidence>